<sequence length="748" mass="83296">MCKANVAAQPTRQPSRYRSAREGTHTVTAHGSGVMVKDEVMAHTARSGSTQSNEANPSIARSMSRYRRNRPSASNTSGSVPAVPNLAHAQAALLSEKTSVNCTTEEERIREKHRLDAMKQLTGGAQVEEPKHSYWSRSSQPHKRRSKYANKEEPMSMQTHETSARPTSNPPATGERKSFFQKVKLSRAKEPQKDQSRPNYIGVGGGGIVPGIDAPISAINAGERHVRVQYSDSFVNLTITPSTLVSDLLSSAGDHFPEIDPKKFILIESFQQLSLERPLRRHEHVRDVMNSWARDTDNSLIIIPPSSMDTLNQVNPPQVPSDQPVDTTFYIYHSQRRRKWDKRYVTLRADENSKDHTNICHLSDYDIYSPSARSIAKDLKPPKRICFAIKSQEKSSMFLLSDNFVHFFCTNDRALADQWYHAVQQWRSWYLMKKRTEVTQSVGHEASHPTRTLTRRRDPNPFSDAPLVDKIPSDAESLSRVRPSMDRHRAPNVKRDFPETLILNTHAQDDEPLVKGISSEEIDAETFSPSGLLGRAYTQRHRSMRERQENEKKAMLNSALSPDLNEAMPPPYTPNAAPNGTMLNRSKSLNQKGKPLIDLTPVFQEQPQHTRKGRGVTVEPGMALIDAATGPDLLPSSMAIPPAVAWRRPSIPSVEVPPIPQARLRAKSIRSVHPAQPRTDTTSANHSPSSPAVPFLPNSLLATAPKANHNQGAPIGHGVATGDRNATRPMLDMSPENPFAEGSLLHQL</sequence>
<dbReference type="PANTHER" id="PTHR38700">
    <property type="entry name" value="YALI0E22418P"/>
    <property type="match status" value="1"/>
</dbReference>
<comment type="caution">
    <text evidence="2">The sequence shown here is derived from an EMBL/GenBank/DDBJ whole genome shotgun (WGS) entry which is preliminary data.</text>
</comment>
<dbReference type="Proteomes" id="UP001220324">
    <property type="component" value="Unassembled WGS sequence"/>
</dbReference>
<dbReference type="SUPFAM" id="SSF54236">
    <property type="entry name" value="Ubiquitin-like"/>
    <property type="match status" value="1"/>
</dbReference>
<evidence type="ECO:0000313" key="2">
    <source>
        <dbReference type="EMBL" id="KAJ5524107.1"/>
    </source>
</evidence>
<dbReference type="Gene3D" id="2.30.29.30">
    <property type="entry name" value="Pleckstrin-homology domain (PH domain)/Phosphotyrosine-binding domain (PTB)"/>
    <property type="match status" value="1"/>
</dbReference>
<dbReference type="InterPro" id="IPR029071">
    <property type="entry name" value="Ubiquitin-like_domsf"/>
</dbReference>
<feature type="region of interest" description="Disordered" evidence="1">
    <location>
        <begin position="122"/>
        <end position="176"/>
    </location>
</feature>
<dbReference type="InterPro" id="IPR011993">
    <property type="entry name" value="PH-like_dom_sf"/>
</dbReference>
<proteinExistence type="predicted"/>
<feature type="region of interest" description="Disordered" evidence="1">
    <location>
        <begin position="1"/>
        <end position="33"/>
    </location>
</feature>
<gene>
    <name evidence="2" type="ORF">N7494_010757</name>
</gene>
<dbReference type="PANTHER" id="PTHR38700:SF1">
    <property type="entry name" value="PH DOMAIN-CONTAINING PROTEIN"/>
    <property type="match status" value="1"/>
</dbReference>
<dbReference type="SUPFAM" id="SSF50729">
    <property type="entry name" value="PH domain-like"/>
    <property type="match status" value="1"/>
</dbReference>
<name>A0AAD6G9H9_9EURO</name>
<dbReference type="EMBL" id="JAQIZZ010000008">
    <property type="protein sequence ID" value="KAJ5524107.1"/>
    <property type="molecule type" value="Genomic_DNA"/>
</dbReference>
<feature type="compositionally biased region" description="Polar residues" evidence="1">
    <location>
        <begin position="678"/>
        <end position="690"/>
    </location>
</feature>
<organism evidence="2 3">
    <name type="scientific">Penicillium frequentans</name>
    <dbReference type="NCBI Taxonomy" id="3151616"/>
    <lineage>
        <taxon>Eukaryota</taxon>
        <taxon>Fungi</taxon>
        <taxon>Dikarya</taxon>
        <taxon>Ascomycota</taxon>
        <taxon>Pezizomycotina</taxon>
        <taxon>Eurotiomycetes</taxon>
        <taxon>Eurotiomycetidae</taxon>
        <taxon>Eurotiales</taxon>
        <taxon>Aspergillaceae</taxon>
        <taxon>Penicillium</taxon>
    </lineage>
</organism>
<feature type="compositionally biased region" description="Polar residues" evidence="1">
    <location>
        <begin position="156"/>
        <end position="171"/>
    </location>
</feature>
<keyword evidence="3" id="KW-1185">Reference proteome</keyword>
<feature type="region of interest" description="Disordered" evidence="1">
    <location>
        <begin position="668"/>
        <end position="748"/>
    </location>
</feature>
<protein>
    <recommendedName>
        <fullName evidence="4">PH domain-containing protein</fullName>
    </recommendedName>
</protein>
<evidence type="ECO:0000313" key="3">
    <source>
        <dbReference type="Proteomes" id="UP001220324"/>
    </source>
</evidence>
<reference evidence="2 3" key="1">
    <citation type="journal article" date="2023" name="IMA Fungus">
        <title>Comparative genomic study of the Penicillium genus elucidates a diverse pangenome and 15 lateral gene transfer events.</title>
        <authorList>
            <person name="Petersen C."/>
            <person name="Sorensen T."/>
            <person name="Nielsen M.R."/>
            <person name="Sondergaard T.E."/>
            <person name="Sorensen J.L."/>
            <person name="Fitzpatrick D.A."/>
            <person name="Frisvad J.C."/>
            <person name="Nielsen K.L."/>
        </authorList>
    </citation>
    <scope>NUCLEOTIDE SEQUENCE [LARGE SCALE GENOMIC DNA]</scope>
    <source>
        <strain evidence="2 3">IBT 35679</strain>
    </source>
</reference>
<evidence type="ECO:0000256" key="1">
    <source>
        <dbReference type="SAM" id="MobiDB-lite"/>
    </source>
</evidence>
<feature type="region of interest" description="Disordered" evidence="1">
    <location>
        <begin position="441"/>
        <end position="469"/>
    </location>
</feature>
<dbReference type="AlphaFoldDB" id="A0AAD6G9H9"/>
<dbReference type="Gene3D" id="3.10.20.90">
    <property type="entry name" value="Phosphatidylinositol 3-kinase Catalytic Subunit, Chain A, domain 1"/>
    <property type="match status" value="1"/>
</dbReference>
<evidence type="ECO:0008006" key="4">
    <source>
        <dbReference type="Google" id="ProtNLM"/>
    </source>
</evidence>
<accession>A0AAD6G9H9</accession>